<keyword evidence="1" id="KW-0732">Signal</keyword>
<feature type="signal peptide" evidence="1">
    <location>
        <begin position="1"/>
        <end position="20"/>
    </location>
</feature>
<reference evidence="3" key="1">
    <citation type="submission" date="2023-09" db="EMBL/GenBank/DDBJ databases">
        <authorList>
            <person name="Li S."/>
            <person name="Li X."/>
            <person name="Zhang C."/>
            <person name="Zhao Z."/>
        </authorList>
    </citation>
    <scope>NUCLEOTIDE SEQUENCE [LARGE SCALE GENOMIC DNA]</scope>
    <source>
        <strain evidence="3">SQ149</strain>
    </source>
</reference>
<name>A0ABY9TZK7_9GAMM</name>
<dbReference type="EMBL" id="CP134145">
    <property type="protein sequence ID" value="WNC74004.1"/>
    <property type="molecule type" value="Genomic_DNA"/>
</dbReference>
<proteinExistence type="predicted"/>
<protein>
    <submittedName>
        <fullName evidence="2">Membrane dipeptidase</fullName>
        <ecNumber evidence="2">3.4.13.-</ecNumber>
    </submittedName>
</protein>
<dbReference type="Proteomes" id="UP001258994">
    <property type="component" value="Chromosome"/>
</dbReference>
<dbReference type="SUPFAM" id="SSF51556">
    <property type="entry name" value="Metallo-dependent hydrolases"/>
    <property type="match status" value="1"/>
</dbReference>
<gene>
    <name evidence="2" type="ORF">RGQ13_08430</name>
</gene>
<dbReference type="Gene3D" id="3.20.20.140">
    <property type="entry name" value="Metal-dependent hydrolases"/>
    <property type="match status" value="1"/>
</dbReference>
<dbReference type="InterPro" id="IPR008257">
    <property type="entry name" value="Pept_M19"/>
</dbReference>
<dbReference type="Pfam" id="PF01244">
    <property type="entry name" value="Peptidase_M19"/>
    <property type="match status" value="1"/>
</dbReference>
<dbReference type="InterPro" id="IPR032466">
    <property type="entry name" value="Metal_Hydrolase"/>
</dbReference>
<dbReference type="EC" id="3.4.13.-" evidence="2"/>
<dbReference type="PANTHER" id="PTHR10443:SF12">
    <property type="entry name" value="DIPEPTIDASE"/>
    <property type="match status" value="1"/>
</dbReference>
<dbReference type="RefSeq" id="WP_348393114.1">
    <property type="nucleotide sequence ID" value="NZ_CP134145.1"/>
</dbReference>
<keyword evidence="2" id="KW-0224">Dipeptidase</keyword>
<evidence type="ECO:0000256" key="1">
    <source>
        <dbReference type="SAM" id="SignalP"/>
    </source>
</evidence>
<sequence>MKRKIIAITITTILSTAAMAHNIGHKHEHVEGGWNSAAGFVSDTDINNKLWNPRGKTTEDYKKRAKIVAQMSGSDRTEADMAKDVKTIARYQDAIVINSLLPSLVGVQGGAEKHLTAALKQSKDANITLISGSVFGYPGVNDVSMEDTIERSDKVLKQMGIEKVNSVADIRKAKSENKIAAMYNTQGADFVIEDMSKVARAKQQGIQVMNFTYNNDNALAGGGQNPEENGVTDLGKEFIKNANEQGVIIDCSHSSSQTCVDAAKYSTKPIMASHSNTQGIYDIGRNVSDEAILAIGKTGGVVCTNGVGMFMNKEGKASMEAIAEHVVYTAKLIGKDKTCYGSDKVHHMEDLMVKALPFPDLYPPEKGFGAFLQSATGADIWGIVRVLEDKYNWNEQEIRGFLGENLMRVYAANWK</sequence>
<accession>A0ABY9TZK7</accession>
<keyword evidence="3" id="KW-1185">Reference proteome</keyword>
<feature type="chain" id="PRO_5047549659" evidence="1">
    <location>
        <begin position="21"/>
        <end position="415"/>
    </location>
</feature>
<dbReference type="PANTHER" id="PTHR10443">
    <property type="entry name" value="MICROSOMAL DIPEPTIDASE"/>
    <property type="match status" value="1"/>
</dbReference>
<evidence type="ECO:0000313" key="3">
    <source>
        <dbReference type="Proteomes" id="UP001258994"/>
    </source>
</evidence>
<dbReference type="GO" id="GO:0016805">
    <property type="term" value="F:dipeptidase activity"/>
    <property type="evidence" value="ECO:0007669"/>
    <property type="project" value="UniProtKB-KW"/>
</dbReference>
<organism evidence="2 3">
    <name type="scientific">Thalassotalea psychrophila</name>
    <dbReference type="NCBI Taxonomy" id="3065647"/>
    <lineage>
        <taxon>Bacteria</taxon>
        <taxon>Pseudomonadati</taxon>
        <taxon>Pseudomonadota</taxon>
        <taxon>Gammaproteobacteria</taxon>
        <taxon>Alteromonadales</taxon>
        <taxon>Colwelliaceae</taxon>
        <taxon>Thalassotalea</taxon>
    </lineage>
</organism>
<keyword evidence="2" id="KW-0378">Hydrolase</keyword>
<dbReference type="PROSITE" id="PS51365">
    <property type="entry name" value="RENAL_DIPEPTIDASE_2"/>
    <property type="match status" value="1"/>
</dbReference>
<evidence type="ECO:0000313" key="2">
    <source>
        <dbReference type="EMBL" id="WNC74004.1"/>
    </source>
</evidence>
<keyword evidence="2" id="KW-0645">Protease</keyword>